<evidence type="ECO:0000313" key="3">
    <source>
        <dbReference type="Proteomes" id="UP000708148"/>
    </source>
</evidence>
<dbReference type="EMBL" id="CAJHUC010002697">
    <property type="protein sequence ID" value="CAD7704217.1"/>
    <property type="molecule type" value="Genomic_DNA"/>
</dbReference>
<accession>A0A8S1JB68</accession>
<dbReference type="Proteomes" id="UP000708148">
    <property type="component" value="Unassembled WGS sequence"/>
</dbReference>
<evidence type="ECO:0000313" key="2">
    <source>
        <dbReference type="EMBL" id="CAD7704217.1"/>
    </source>
</evidence>
<name>A0A8S1JB68_9CHLO</name>
<proteinExistence type="predicted"/>
<evidence type="ECO:0000256" key="1">
    <source>
        <dbReference type="SAM" id="MobiDB-lite"/>
    </source>
</evidence>
<comment type="caution">
    <text evidence="2">The sequence shown here is derived from an EMBL/GenBank/DDBJ whole genome shotgun (WGS) entry which is preliminary data.</text>
</comment>
<gene>
    <name evidence="2" type="ORF">OSTQU699_LOCUS9574</name>
</gene>
<organism evidence="2 3">
    <name type="scientific">Ostreobium quekettii</name>
    <dbReference type="NCBI Taxonomy" id="121088"/>
    <lineage>
        <taxon>Eukaryota</taxon>
        <taxon>Viridiplantae</taxon>
        <taxon>Chlorophyta</taxon>
        <taxon>core chlorophytes</taxon>
        <taxon>Ulvophyceae</taxon>
        <taxon>TCBD clade</taxon>
        <taxon>Bryopsidales</taxon>
        <taxon>Ostreobineae</taxon>
        <taxon>Ostreobiaceae</taxon>
        <taxon>Ostreobium</taxon>
    </lineage>
</organism>
<keyword evidence="3" id="KW-1185">Reference proteome</keyword>
<feature type="region of interest" description="Disordered" evidence="1">
    <location>
        <begin position="1"/>
        <end position="29"/>
    </location>
</feature>
<protein>
    <submittedName>
        <fullName evidence="2">Uncharacterized protein</fullName>
    </submittedName>
</protein>
<dbReference type="AlphaFoldDB" id="A0A8S1JB68"/>
<sequence length="201" mass="22244">MSTLRITRFSGETRSTGAQNLSLQEPTSRMQEEHGLGILMMKMTVDDQPNNRGKTSFAVGVWGTLEIYVRMWALPEGNKRAELSAKVEADRMKANATTNYPEGLCFAVLGSFHFEADNTTERKARDGHVCDVRCCLRLANIWTAGSFLLDMNHGSRTGTTCGDVYVIAVLALLRCVPSTKRVNAQWIFAARLSPITEEGIP</sequence>
<reference evidence="2" key="1">
    <citation type="submission" date="2020-12" db="EMBL/GenBank/DDBJ databases">
        <authorList>
            <person name="Iha C."/>
        </authorList>
    </citation>
    <scope>NUCLEOTIDE SEQUENCE</scope>
</reference>